<sequence length="180" mass="20187">MSRSNSYGGSILIDTPRLCMRQFVLEDAEDVYRFAANPDVVRYTGDADAVKSLEDAKRIIENYWLAGYREHGFARYALINKADKQLIGFCGIKYESLLNRGQGGIDIGYRMLPEYWGKGLATEAVTACLRYARETLGIDCVYAEVMLDNPASSRVLEKAGMVQIDSYQDDGVSLLLFRTP</sequence>
<dbReference type="InterPro" id="IPR000182">
    <property type="entry name" value="GNAT_dom"/>
</dbReference>
<dbReference type="RefSeq" id="WP_033537633.1">
    <property type="nucleotide sequence ID" value="NZ_CP041153.1"/>
</dbReference>
<dbReference type="Gene3D" id="3.40.630.30">
    <property type="match status" value="1"/>
</dbReference>
<name>A0ABX5WJT0_9GAMM</name>
<dbReference type="CDD" id="cd04301">
    <property type="entry name" value="NAT_SF"/>
    <property type="match status" value="1"/>
</dbReference>
<proteinExistence type="predicted"/>
<gene>
    <name evidence="2" type="ORF">FGA12_06330</name>
</gene>
<dbReference type="Pfam" id="PF13302">
    <property type="entry name" value="Acetyltransf_3"/>
    <property type="match status" value="1"/>
</dbReference>
<accession>A0ABX5WJT0</accession>
<dbReference type="PROSITE" id="PS51186">
    <property type="entry name" value="GNAT"/>
    <property type="match status" value="1"/>
</dbReference>
<keyword evidence="3" id="KW-1185">Reference proteome</keyword>
<organism evidence="2 3">
    <name type="scientific">Shewanella marisflavi</name>
    <dbReference type="NCBI Taxonomy" id="260364"/>
    <lineage>
        <taxon>Bacteria</taxon>
        <taxon>Pseudomonadati</taxon>
        <taxon>Pseudomonadota</taxon>
        <taxon>Gammaproteobacteria</taxon>
        <taxon>Alteromonadales</taxon>
        <taxon>Shewanellaceae</taxon>
        <taxon>Shewanella</taxon>
    </lineage>
</organism>
<dbReference type="Proteomes" id="UP000318758">
    <property type="component" value="Chromosome"/>
</dbReference>
<dbReference type="PANTHER" id="PTHR43792">
    <property type="entry name" value="GNAT FAMILY, PUTATIVE (AFU_ORTHOLOGUE AFUA_3G00765)-RELATED-RELATED"/>
    <property type="match status" value="1"/>
</dbReference>
<dbReference type="PANTHER" id="PTHR43792:SF1">
    <property type="entry name" value="N-ACETYLTRANSFERASE DOMAIN-CONTAINING PROTEIN"/>
    <property type="match status" value="1"/>
</dbReference>
<dbReference type="InterPro" id="IPR051531">
    <property type="entry name" value="N-acetyltransferase"/>
</dbReference>
<evidence type="ECO:0000313" key="2">
    <source>
        <dbReference type="EMBL" id="QDF74801.1"/>
    </source>
</evidence>
<dbReference type="SUPFAM" id="SSF55729">
    <property type="entry name" value="Acyl-CoA N-acyltransferases (Nat)"/>
    <property type="match status" value="1"/>
</dbReference>
<feature type="domain" description="N-acetyltransferase" evidence="1">
    <location>
        <begin position="38"/>
        <end position="179"/>
    </location>
</feature>
<evidence type="ECO:0000313" key="3">
    <source>
        <dbReference type="Proteomes" id="UP000318758"/>
    </source>
</evidence>
<protein>
    <submittedName>
        <fullName evidence="2">GNAT family N-acetyltransferase</fullName>
    </submittedName>
</protein>
<evidence type="ECO:0000259" key="1">
    <source>
        <dbReference type="PROSITE" id="PS51186"/>
    </source>
</evidence>
<reference evidence="2 3" key="1">
    <citation type="submission" date="2019-06" db="EMBL/GenBank/DDBJ databases">
        <title>Complete genome of Shewanella marisflavi ECSMB14101, a mussel settlement-inducing bacterium isolated from East China Sea.</title>
        <authorList>
            <person name="Yang J."/>
            <person name="Liang X."/>
            <person name="Chang R."/>
            <person name="Peng L."/>
        </authorList>
    </citation>
    <scope>NUCLEOTIDE SEQUENCE [LARGE SCALE GENOMIC DNA]</scope>
    <source>
        <strain evidence="2 3">ECSMB14101</strain>
    </source>
</reference>
<dbReference type="InterPro" id="IPR016181">
    <property type="entry name" value="Acyl_CoA_acyltransferase"/>
</dbReference>
<dbReference type="EMBL" id="CP041153">
    <property type="protein sequence ID" value="QDF74801.1"/>
    <property type="molecule type" value="Genomic_DNA"/>
</dbReference>